<proteinExistence type="predicted"/>
<accession>A0A6V7FBK6</accession>
<gene>
    <name evidence="2" type="ORF">CFBP498_45530</name>
    <name evidence="3" type="ORF">R4K57_14380</name>
</gene>
<dbReference type="EMBL" id="LR828257">
    <property type="protein sequence ID" value="CAD0360810.1"/>
    <property type="molecule type" value="Genomic_DNA"/>
</dbReference>
<sequence>MKSRYICAALLLAASAPVFAATCEESFQKKGNPFVGTQFSVSVSQPGLTVRSAIGQMRVIAKQAKMDVLSEDADAGSMLIEQPQTFGTRPLPMIVSASAVDGVGTVNLLLKVSKGAIAYNDNARTEMCKLLNQVKPGAAGEQFAKKTLDTAPVEITAYKFGFQLRSQHKENPAAIEPRYADKVYRITGKIAKSGVLKSGGTYNITFDVLEGDDRFETVGITCAFAANQSAYALALRPSEKVTLTGVVDHYDQILQVLWLRDCRGN</sequence>
<dbReference type="Proteomes" id="UP001187425">
    <property type="component" value="Unassembled WGS sequence"/>
</dbReference>
<keyword evidence="1" id="KW-0732">Signal</keyword>
<dbReference type="AlphaFoldDB" id="A0A6V7FBK6"/>
<dbReference type="GeneID" id="55514907"/>
<organism evidence="2 4">
    <name type="scientific">Xanthomonas hortorum pv. vitians</name>
    <dbReference type="NCBI Taxonomy" id="83224"/>
    <lineage>
        <taxon>Bacteria</taxon>
        <taxon>Pseudomonadati</taxon>
        <taxon>Pseudomonadota</taxon>
        <taxon>Gammaproteobacteria</taxon>
        <taxon>Lysobacterales</taxon>
        <taxon>Lysobacteraceae</taxon>
        <taxon>Xanthomonas</taxon>
    </lineage>
</organism>
<evidence type="ECO:0000313" key="5">
    <source>
        <dbReference type="Proteomes" id="UP001187425"/>
    </source>
</evidence>
<name>A0A6V7FBK6_9XANT</name>
<evidence type="ECO:0000256" key="1">
    <source>
        <dbReference type="SAM" id="SignalP"/>
    </source>
</evidence>
<dbReference type="Proteomes" id="UP000515406">
    <property type="component" value="Chromosome"/>
</dbReference>
<evidence type="ECO:0008006" key="6">
    <source>
        <dbReference type="Google" id="ProtNLM"/>
    </source>
</evidence>
<evidence type="ECO:0000313" key="3">
    <source>
        <dbReference type="EMBL" id="MDV7249581.1"/>
    </source>
</evidence>
<dbReference type="InterPro" id="IPR024422">
    <property type="entry name" value="Protein_unknown_function_OB"/>
</dbReference>
<dbReference type="EMBL" id="JAWMQI010000054">
    <property type="protein sequence ID" value="MDV7249581.1"/>
    <property type="molecule type" value="Genomic_DNA"/>
</dbReference>
<dbReference type="EMBL" id="LR828257">
    <property type="protein sequence ID" value="CAD0360812.1"/>
    <property type="molecule type" value="Genomic_DNA"/>
</dbReference>
<evidence type="ECO:0000313" key="2">
    <source>
        <dbReference type="EMBL" id="CAD0360810.1"/>
    </source>
</evidence>
<reference evidence="3 5" key="2">
    <citation type="submission" date="2023-10" db="EMBL/GenBank/DDBJ databases">
        <title>A new tool for lettuce pathogen research.</title>
        <authorList>
            <person name="Horton K.N."/>
            <person name="Cseke L.J."/>
            <person name="Badiwe M."/>
            <person name="Tesfaye D."/>
            <person name="Klein A."/>
            <person name="Su J."/>
            <person name="Potnis N."/>
            <person name="Gassmann W."/>
        </authorList>
    </citation>
    <scope>NUCLEOTIDE SEQUENCE [LARGE SCALE GENOMIC DNA]</scope>
    <source>
        <strain evidence="3 5">JSKH1901</strain>
    </source>
</reference>
<dbReference type="Pfam" id="PF12869">
    <property type="entry name" value="tRNA_anti-like"/>
    <property type="match status" value="1"/>
</dbReference>
<reference evidence="2 4" key="1">
    <citation type="submission" date="2020-07" db="EMBL/GenBank/DDBJ databases">
        <authorList>
            <person name="Pothier F. J."/>
        </authorList>
    </citation>
    <scope>NUCLEOTIDE SEQUENCE [LARGE SCALE GENOMIC DNA]</scope>
    <source>
        <strain evidence="2 4">CFBP 498</strain>
    </source>
</reference>
<protein>
    <recommendedName>
        <fullName evidence="6">Secreted protein</fullName>
    </recommendedName>
</protein>
<keyword evidence="4" id="KW-1185">Reference proteome</keyword>
<evidence type="ECO:0000313" key="4">
    <source>
        <dbReference type="Proteomes" id="UP000515406"/>
    </source>
</evidence>
<dbReference type="RefSeq" id="WP_074058207.1">
    <property type="nucleotide sequence ID" value="NZ_CP060399.1"/>
</dbReference>
<feature type="chain" id="PRO_5044655962" description="Secreted protein" evidence="1">
    <location>
        <begin position="21"/>
        <end position="265"/>
    </location>
</feature>
<feature type="signal peptide" evidence="1">
    <location>
        <begin position="1"/>
        <end position="20"/>
    </location>
</feature>